<dbReference type="Proteomes" id="UP000279833">
    <property type="component" value="Unassembled WGS sequence"/>
</dbReference>
<reference evidence="3" key="1">
    <citation type="submission" date="2016-06" db="UniProtKB">
        <authorList>
            <consortium name="WormBaseParasite"/>
        </authorList>
    </citation>
    <scope>IDENTIFICATION</scope>
</reference>
<gene>
    <name evidence="1" type="ORF">SCUD_LOCUS14088</name>
</gene>
<dbReference type="AlphaFoldDB" id="A0A183KGE2"/>
<evidence type="ECO:0000313" key="3">
    <source>
        <dbReference type="WBParaSite" id="SCUD_0001409201-mRNA-1"/>
    </source>
</evidence>
<keyword evidence="2" id="KW-1185">Reference proteome</keyword>
<proteinExistence type="predicted"/>
<name>A0A183KGE2_9TREM</name>
<reference evidence="1 2" key="2">
    <citation type="submission" date="2018-11" db="EMBL/GenBank/DDBJ databases">
        <authorList>
            <consortium name="Pathogen Informatics"/>
        </authorList>
    </citation>
    <scope>NUCLEOTIDE SEQUENCE [LARGE SCALE GENOMIC DNA]</scope>
    <source>
        <strain evidence="1">Dakar</strain>
        <strain evidence="2">Dakar, Senegal</strain>
    </source>
</reference>
<protein>
    <submittedName>
        <fullName evidence="1 3">Uncharacterized protein</fullName>
    </submittedName>
</protein>
<sequence length="34" mass="3933">MKQIATGQTHYGMNLMIQSISVYTIKEVFKMIKV</sequence>
<evidence type="ECO:0000313" key="1">
    <source>
        <dbReference type="EMBL" id="VDP55218.1"/>
    </source>
</evidence>
<organism evidence="3">
    <name type="scientific">Schistosoma curassoni</name>
    <dbReference type="NCBI Taxonomy" id="6186"/>
    <lineage>
        <taxon>Eukaryota</taxon>
        <taxon>Metazoa</taxon>
        <taxon>Spiralia</taxon>
        <taxon>Lophotrochozoa</taxon>
        <taxon>Platyhelminthes</taxon>
        <taxon>Trematoda</taxon>
        <taxon>Digenea</taxon>
        <taxon>Strigeidida</taxon>
        <taxon>Schistosomatoidea</taxon>
        <taxon>Schistosomatidae</taxon>
        <taxon>Schistosoma</taxon>
    </lineage>
</organism>
<accession>A0A183KGE2</accession>
<dbReference type="WBParaSite" id="SCUD_0001409201-mRNA-1">
    <property type="protein sequence ID" value="SCUD_0001409201-mRNA-1"/>
    <property type="gene ID" value="SCUD_0001409201"/>
</dbReference>
<evidence type="ECO:0000313" key="2">
    <source>
        <dbReference type="Proteomes" id="UP000279833"/>
    </source>
</evidence>
<dbReference type="EMBL" id="UZAK01036401">
    <property type="protein sequence ID" value="VDP55218.1"/>
    <property type="molecule type" value="Genomic_DNA"/>
</dbReference>